<evidence type="ECO:0000313" key="3">
    <source>
        <dbReference type="EMBL" id="MBO1317703.1"/>
    </source>
</evidence>
<dbReference type="Pfam" id="PF01510">
    <property type="entry name" value="Amidase_2"/>
    <property type="match status" value="1"/>
</dbReference>
<gene>
    <name evidence="3" type="ORF">J3U88_04465</name>
</gene>
<keyword evidence="1" id="KW-1133">Transmembrane helix</keyword>
<dbReference type="SUPFAM" id="SSF55846">
    <property type="entry name" value="N-acetylmuramoyl-L-alanine amidase-like"/>
    <property type="match status" value="1"/>
</dbReference>
<keyword evidence="1" id="KW-0472">Membrane</keyword>
<dbReference type="Proteomes" id="UP000664417">
    <property type="component" value="Unassembled WGS sequence"/>
</dbReference>
<evidence type="ECO:0000313" key="4">
    <source>
        <dbReference type="Proteomes" id="UP000664417"/>
    </source>
</evidence>
<proteinExistence type="predicted"/>
<protein>
    <submittedName>
        <fullName evidence="3">N-acetylmuramoyl-L-alanine amidase</fullName>
    </submittedName>
</protein>
<feature type="domain" description="N-acetylmuramoyl-L-alanine amidase" evidence="2">
    <location>
        <begin position="26"/>
        <end position="152"/>
    </location>
</feature>
<dbReference type="RefSeq" id="WP_207857103.1">
    <property type="nucleotide sequence ID" value="NZ_JAFREP010000003.1"/>
</dbReference>
<reference evidence="3" key="1">
    <citation type="submission" date="2021-03" db="EMBL/GenBank/DDBJ databases">
        <authorList>
            <person name="Wang G."/>
        </authorList>
    </citation>
    <scope>NUCLEOTIDE SEQUENCE</scope>
    <source>
        <strain evidence="3">KCTC 12899</strain>
    </source>
</reference>
<dbReference type="AlphaFoldDB" id="A0A8J7U123"/>
<accession>A0A8J7U123</accession>
<dbReference type="Gene3D" id="3.40.80.10">
    <property type="entry name" value="Peptidoglycan recognition protein-like"/>
    <property type="match status" value="1"/>
</dbReference>
<dbReference type="GO" id="GO:0009253">
    <property type="term" value="P:peptidoglycan catabolic process"/>
    <property type="evidence" value="ECO:0007669"/>
    <property type="project" value="InterPro"/>
</dbReference>
<keyword evidence="4" id="KW-1185">Reference proteome</keyword>
<comment type="caution">
    <text evidence="3">The sequence shown here is derived from an EMBL/GenBank/DDBJ whole genome shotgun (WGS) entry which is preliminary data.</text>
</comment>
<keyword evidence="1" id="KW-0812">Transmembrane</keyword>
<dbReference type="EMBL" id="JAFREP010000003">
    <property type="protein sequence ID" value="MBO1317703.1"/>
    <property type="molecule type" value="Genomic_DNA"/>
</dbReference>
<evidence type="ECO:0000259" key="2">
    <source>
        <dbReference type="Pfam" id="PF01510"/>
    </source>
</evidence>
<evidence type="ECO:0000256" key="1">
    <source>
        <dbReference type="SAM" id="Phobius"/>
    </source>
</evidence>
<name>A0A8J7U123_9BACT</name>
<dbReference type="InterPro" id="IPR036505">
    <property type="entry name" value="Amidase/PGRP_sf"/>
</dbReference>
<organism evidence="3 4">
    <name type="scientific">Acanthopleuribacter pedis</name>
    <dbReference type="NCBI Taxonomy" id="442870"/>
    <lineage>
        <taxon>Bacteria</taxon>
        <taxon>Pseudomonadati</taxon>
        <taxon>Acidobacteriota</taxon>
        <taxon>Holophagae</taxon>
        <taxon>Acanthopleuribacterales</taxon>
        <taxon>Acanthopleuribacteraceae</taxon>
        <taxon>Acanthopleuribacter</taxon>
    </lineage>
</organism>
<dbReference type="InterPro" id="IPR002502">
    <property type="entry name" value="Amidase_domain"/>
</dbReference>
<dbReference type="CDD" id="cd06583">
    <property type="entry name" value="PGRP"/>
    <property type="match status" value="1"/>
</dbReference>
<sequence>MKLFVRLGLCVLLAATTAMLFPRIRYQYLVVHHTASDTGNLHSVRRGHWARGWFDAGYHLILSNGSTAVPAGDLEPSLRYWLGTHSVATRSKRHNVLGLHLAVVGNYEQQPPSPATRAHLAHALKLLSERYGVPSAKILLHRDCSATACPGRNIQRADLVRWVDQESGKVTPAVAARQRAVLAKTLTAPGILFPLFLGGLVSIWGLQHRWRMRRRRISQPTANGAGL</sequence>
<feature type="transmembrane region" description="Helical" evidence="1">
    <location>
        <begin position="186"/>
        <end position="206"/>
    </location>
</feature>
<dbReference type="GO" id="GO:0008745">
    <property type="term" value="F:N-acetylmuramoyl-L-alanine amidase activity"/>
    <property type="evidence" value="ECO:0007669"/>
    <property type="project" value="InterPro"/>
</dbReference>